<keyword evidence="2" id="KW-1185">Reference proteome</keyword>
<evidence type="ECO:0000313" key="1">
    <source>
        <dbReference type="EMBL" id="CAL5223125.1"/>
    </source>
</evidence>
<protein>
    <submittedName>
        <fullName evidence="1">G5589 protein</fullName>
    </submittedName>
</protein>
<evidence type="ECO:0000313" key="2">
    <source>
        <dbReference type="Proteomes" id="UP001497392"/>
    </source>
</evidence>
<accession>A0ABP1FX61</accession>
<dbReference type="Proteomes" id="UP001497392">
    <property type="component" value="Unassembled WGS sequence"/>
</dbReference>
<name>A0ABP1FX61_9CHLO</name>
<gene>
    <name evidence="1" type="primary">g5589</name>
    <name evidence="1" type="ORF">VP750_LOCUS4784</name>
</gene>
<reference evidence="1 2" key="1">
    <citation type="submission" date="2024-06" db="EMBL/GenBank/DDBJ databases">
        <authorList>
            <person name="Kraege A."/>
            <person name="Thomma B."/>
        </authorList>
    </citation>
    <scope>NUCLEOTIDE SEQUENCE [LARGE SCALE GENOMIC DNA]</scope>
</reference>
<proteinExistence type="predicted"/>
<sequence>MALREPDLRGAGLSAVSRISVQDKLQEAVDVPPPRRRFPLLRVDTEGALKILIDLEELCTRERLDRDRHGKPAFDGPSMLLLSSEKLDLWERRRGHCRTDSVARIARIMKAAAPLRMPYAQISVDNKTGCSSEALHEEVPKELHLVERHEEHAKVLVDVLKWEAEKAKELSLAEADLHTIGCCDGMGKKSAVIRIANPQGKDLETLARKVAGYSYESELPCILACTPLTLHIPALCKAGGSIQSSNMAVTDLLWRAIQDACETHLNLKVSVPKEAQFRSSEQVFLAIRHLLGERLQLMLHLDQTQEIFVHAEPGGWYSNLVSDYQRAVDYTLDGSVEGAGEDLALELAGMHGLWLDLAPNIYDPGVCAIVTSRTLLPHAIYLPPVGPGQWAVGDVPGRSVPVDLPPLSEAGILESCAKTFCSSGKSIIEALGFKEEHVRELEKSGALQTSTPAHVAIAKLDTKTILENHINQASGHKTKGNAKKRKYEATTVSSTDSEIHKHCLVVLLV</sequence>
<organism evidence="1 2">
    <name type="scientific">Coccomyxa viridis</name>
    <dbReference type="NCBI Taxonomy" id="1274662"/>
    <lineage>
        <taxon>Eukaryota</taxon>
        <taxon>Viridiplantae</taxon>
        <taxon>Chlorophyta</taxon>
        <taxon>core chlorophytes</taxon>
        <taxon>Trebouxiophyceae</taxon>
        <taxon>Trebouxiophyceae incertae sedis</taxon>
        <taxon>Coccomyxaceae</taxon>
        <taxon>Coccomyxa</taxon>
    </lineage>
</organism>
<dbReference type="EMBL" id="CAXHTA020000008">
    <property type="protein sequence ID" value="CAL5223125.1"/>
    <property type="molecule type" value="Genomic_DNA"/>
</dbReference>
<comment type="caution">
    <text evidence="1">The sequence shown here is derived from an EMBL/GenBank/DDBJ whole genome shotgun (WGS) entry which is preliminary data.</text>
</comment>